<keyword evidence="3" id="KW-1185">Reference proteome</keyword>
<dbReference type="AlphaFoldDB" id="A0A8J7F7V2"/>
<accession>A0A8J7F7V2</accession>
<evidence type="ECO:0000313" key="3">
    <source>
        <dbReference type="Proteomes" id="UP000620559"/>
    </source>
</evidence>
<evidence type="ECO:0000313" key="2">
    <source>
        <dbReference type="EMBL" id="MBE9213169.1"/>
    </source>
</evidence>
<feature type="region of interest" description="Disordered" evidence="1">
    <location>
        <begin position="57"/>
        <end position="119"/>
    </location>
</feature>
<comment type="caution">
    <text evidence="2">The sequence shown here is derived from an EMBL/GenBank/DDBJ whole genome shotgun (WGS) entry which is preliminary data.</text>
</comment>
<dbReference type="Proteomes" id="UP000620559">
    <property type="component" value="Unassembled WGS sequence"/>
</dbReference>
<organism evidence="2 3">
    <name type="scientific">Plectonema cf. radiosum LEGE 06105</name>
    <dbReference type="NCBI Taxonomy" id="945769"/>
    <lineage>
        <taxon>Bacteria</taxon>
        <taxon>Bacillati</taxon>
        <taxon>Cyanobacteriota</taxon>
        <taxon>Cyanophyceae</taxon>
        <taxon>Oscillatoriophycideae</taxon>
        <taxon>Oscillatoriales</taxon>
        <taxon>Microcoleaceae</taxon>
        <taxon>Plectonema</taxon>
    </lineage>
</organism>
<sequence length="119" mass="13422">MSNNDNFEKKSSSVPFFARYLEGQFLTEVSEEEMDQVQGGIRYISPPSEDIAYTLKYPSDNEDSSPTHPIVTNKHRDIDDIGSGGGFTKKYPSDADEAMTHKYPSDGDDDFSFDSERLH</sequence>
<gene>
    <name evidence="2" type="ORF">IQ247_10875</name>
</gene>
<reference evidence="2" key="1">
    <citation type="submission" date="2020-10" db="EMBL/GenBank/DDBJ databases">
        <authorList>
            <person name="Castelo-Branco R."/>
            <person name="Eusebio N."/>
            <person name="Adriana R."/>
            <person name="Vieira A."/>
            <person name="Brugerolle De Fraissinette N."/>
            <person name="Rezende De Castro R."/>
            <person name="Schneider M.P."/>
            <person name="Vasconcelos V."/>
            <person name="Leao P.N."/>
        </authorList>
    </citation>
    <scope>NUCLEOTIDE SEQUENCE</scope>
    <source>
        <strain evidence="2">LEGE 06105</strain>
    </source>
</reference>
<evidence type="ECO:0000256" key="1">
    <source>
        <dbReference type="SAM" id="MobiDB-lite"/>
    </source>
</evidence>
<dbReference type="Pfam" id="PF12559">
    <property type="entry name" value="Inhibitor_I10"/>
    <property type="match status" value="1"/>
</dbReference>
<dbReference type="NCBIfam" id="NF033738">
    <property type="entry name" value="microvirid_RiPP"/>
    <property type="match status" value="1"/>
</dbReference>
<protein>
    <submittedName>
        <fullName evidence="2">Microviridin/marinostatin family tricyclic proteinase inhibitor</fullName>
    </submittedName>
</protein>
<proteinExistence type="predicted"/>
<dbReference type="RefSeq" id="WP_193919810.1">
    <property type="nucleotide sequence ID" value="NZ_JADEWL010000027.1"/>
</dbReference>
<name>A0A8J7F7V2_9CYAN</name>
<dbReference type="InterPro" id="IPR022217">
    <property type="entry name" value="Prot_inh_I10_marinostatin"/>
</dbReference>
<dbReference type="EMBL" id="JADEWL010000027">
    <property type="protein sequence ID" value="MBE9213169.1"/>
    <property type="molecule type" value="Genomic_DNA"/>
</dbReference>